<evidence type="ECO:0000313" key="7">
    <source>
        <dbReference type="EMBL" id="PHQ15179.1"/>
    </source>
</evidence>
<dbReference type="Gene3D" id="2.40.420.20">
    <property type="match status" value="1"/>
</dbReference>
<dbReference type="GO" id="GO:1990281">
    <property type="term" value="C:efflux pump complex"/>
    <property type="evidence" value="ECO:0007669"/>
    <property type="project" value="TreeGrafter"/>
</dbReference>
<protein>
    <submittedName>
        <fullName evidence="7">Efflux transporter periplasmic adaptor subunit</fullName>
    </submittedName>
</protein>
<dbReference type="NCBIfam" id="TIGR01730">
    <property type="entry name" value="RND_mfp"/>
    <property type="match status" value="1"/>
</dbReference>
<feature type="domain" description="CusB-like beta-barrel" evidence="5">
    <location>
        <begin position="200"/>
        <end position="271"/>
    </location>
</feature>
<comment type="similarity">
    <text evidence="1">Belongs to the membrane fusion protein (MFP) (TC 8.A.1) family.</text>
</comment>
<sequence>MAKQWLIAFALVVLGLAAAGTYTYLSRGGEDVAGQARPPSIVNATAPVLEVVRDTLSAVGNLRSREAVELTTEVSGRVVELNIAPGARVAQGQLLVRLDDRQASADLQVAEAQLADARRQFERARSLRANNSISQSQVDELRTALDVARAQLTSARTRLDNHRIEAPFAGVVGLSEISIGAYLAAGSAITTLDATNPMELNFAIPERFLGQIRQGQPVQGMSPAFPSQSFDGRLVELGSRINELSRTLPVRALVDNAEGRLRPNQFMSVTLVLGERDALVIPEQAVLIRGADTYVFVADDGKARRVAVTLGSRSPGRVEVVTGLTVDDQVIVTGQDRLSSGDRIDVVEDDSAIPDNRFAVTRES</sequence>
<dbReference type="AlphaFoldDB" id="A0A2G1UL80"/>
<name>A0A2G1UL80_9GAMM</name>
<evidence type="ECO:0000259" key="4">
    <source>
        <dbReference type="Pfam" id="PF25917"/>
    </source>
</evidence>
<dbReference type="Proteomes" id="UP000231409">
    <property type="component" value="Unassembled WGS sequence"/>
</dbReference>
<dbReference type="Pfam" id="PF25917">
    <property type="entry name" value="BSH_RND"/>
    <property type="match status" value="1"/>
</dbReference>
<dbReference type="PANTHER" id="PTHR30469">
    <property type="entry name" value="MULTIDRUG RESISTANCE PROTEIN MDTA"/>
    <property type="match status" value="1"/>
</dbReference>
<dbReference type="Pfam" id="PF25989">
    <property type="entry name" value="YknX_C"/>
    <property type="match status" value="1"/>
</dbReference>
<proteinExistence type="inferred from homology"/>
<evidence type="ECO:0000259" key="6">
    <source>
        <dbReference type="Pfam" id="PF25989"/>
    </source>
</evidence>
<gene>
    <name evidence="7" type="ORF">CLH61_08525</name>
</gene>
<organism evidence="7 8">
    <name type="scientific">Marinobacter profundi</name>
    <dbReference type="NCBI Taxonomy" id="2666256"/>
    <lineage>
        <taxon>Bacteria</taxon>
        <taxon>Pseudomonadati</taxon>
        <taxon>Pseudomonadota</taxon>
        <taxon>Gammaproteobacteria</taxon>
        <taxon>Pseudomonadales</taxon>
        <taxon>Marinobacteraceae</taxon>
        <taxon>Marinobacter</taxon>
    </lineage>
</organism>
<feature type="coiled-coil region" evidence="3">
    <location>
        <begin position="100"/>
        <end position="165"/>
    </location>
</feature>
<feature type="domain" description="Multidrug resistance protein MdtA-like barrel-sandwich hybrid" evidence="4">
    <location>
        <begin position="67"/>
        <end position="188"/>
    </location>
</feature>
<dbReference type="InterPro" id="IPR006143">
    <property type="entry name" value="RND_pump_MFP"/>
</dbReference>
<comment type="caution">
    <text evidence="7">The sequence shown here is derived from an EMBL/GenBank/DDBJ whole genome shotgun (WGS) entry which is preliminary data.</text>
</comment>
<feature type="domain" description="YknX-like C-terminal permuted SH3-like" evidence="6">
    <location>
        <begin position="278"/>
        <end position="346"/>
    </location>
</feature>
<dbReference type="EMBL" id="NTFH01000007">
    <property type="protein sequence ID" value="PHQ15179.1"/>
    <property type="molecule type" value="Genomic_DNA"/>
</dbReference>
<dbReference type="FunFam" id="2.40.30.170:FF:000010">
    <property type="entry name" value="Efflux RND transporter periplasmic adaptor subunit"/>
    <property type="match status" value="1"/>
</dbReference>
<evidence type="ECO:0000313" key="8">
    <source>
        <dbReference type="Proteomes" id="UP000231409"/>
    </source>
</evidence>
<dbReference type="RefSeq" id="WP_099614304.1">
    <property type="nucleotide sequence ID" value="NZ_KZ319370.1"/>
</dbReference>
<dbReference type="Pfam" id="PF25954">
    <property type="entry name" value="Beta-barrel_RND_2"/>
    <property type="match status" value="1"/>
</dbReference>
<dbReference type="Gene3D" id="2.40.50.100">
    <property type="match status" value="1"/>
</dbReference>
<keyword evidence="2 3" id="KW-0175">Coiled coil</keyword>
<evidence type="ECO:0000256" key="2">
    <source>
        <dbReference type="ARBA" id="ARBA00023054"/>
    </source>
</evidence>
<reference evidence="7 8" key="1">
    <citation type="submission" date="2017-09" db="EMBL/GenBank/DDBJ databases">
        <title>The draft genome sequences of Marinobacter sp. PWS21.</title>
        <authorList>
            <person name="Cao J."/>
        </authorList>
    </citation>
    <scope>NUCLEOTIDE SEQUENCE [LARGE SCALE GENOMIC DNA]</scope>
    <source>
        <strain evidence="7 8">PWS21</strain>
    </source>
</reference>
<evidence type="ECO:0000256" key="3">
    <source>
        <dbReference type="SAM" id="Coils"/>
    </source>
</evidence>
<keyword evidence="8" id="KW-1185">Reference proteome</keyword>
<dbReference type="Gene3D" id="1.10.287.470">
    <property type="entry name" value="Helix hairpin bin"/>
    <property type="match status" value="1"/>
</dbReference>
<dbReference type="Gene3D" id="2.40.30.170">
    <property type="match status" value="1"/>
</dbReference>
<dbReference type="GO" id="GO:0015562">
    <property type="term" value="F:efflux transmembrane transporter activity"/>
    <property type="evidence" value="ECO:0007669"/>
    <property type="project" value="TreeGrafter"/>
</dbReference>
<dbReference type="InterPro" id="IPR058637">
    <property type="entry name" value="YknX-like_C"/>
</dbReference>
<dbReference type="PANTHER" id="PTHR30469:SF11">
    <property type="entry name" value="BLL4320 PROTEIN"/>
    <property type="match status" value="1"/>
</dbReference>
<dbReference type="InterPro" id="IPR058792">
    <property type="entry name" value="Beta-barrel_RND_2"/>
</dbReference>
<accession>A0A2G1UL80</accession>
<evidence type="ECO:0000256" key="1">
    <source>
        <dbReference type="ARBA" id="ARBA00009477"/>
    </source>
</evidence>
<evidence type="ECO:0000259" key="5">
    <source>
        <dbReference type="Pfam" id="PF25954"/>
    </source>
</evidence>
<dbReference type="InterPro" id="IPR058625">
    <property type="entry name" value="MdtA-like_BSH"/>
</dbReference>
<dbReference type="SUPFAM" id="SSF111369">
    <property type="entry name" value="HlyD-like secretion proteins"/>
    <property type="match status" value="1"/>
</dbReference>